<dbReference type="AlphaFoldDB" id="W2T4Y1"/>
<dbReference type="Proteomes" id="UP000053676">
    <property type="component" value="Unassembled WGS sequence"/>
</dbReference>
<keyword evidence="3" id="KW-1185">Reference proteome</keyword>
<sequence length="73" mass="8092">MMRRPSPNSAAYSSASYSENRKDLQKFEIPGENAKDLPKNKEEPPLVAASPQSIDFVGTGENAPKYVMSHYAF</sequence>
<accession>W2T4Y1</accession>
<organism evidence="2 3">
    <name type="scientific">Necator americanus</name>
    <name type="common">Human hookworm</name>
    <dbReference type="NCBI Taxonomy" id="51031"/>
    <lineage>
        <taxon>Eukaryota</taxon>
        <taxon>Metazoa</taxon>
        <taxon>Ecdysozoa</taxon>
        <taxon>Nematoda</taxon>
        <taxon>Chromadorea</taxon>
        <taxon>Rhabditida</taxon>
        <taxon>Rhabditina</taxon>
        <taxon>Rhabditomorpha</taxon>
        <taxon>Strongyloidea</taxon>
        <taxon>Ancylostomatidae</taxon>
        <taxon>Bunostominae</taxon>
        <taxon>Necator</taxon>
    </lineage>
</organism>
<evidence type="ECO:0000313" key="3">
    <source>
        <dbReference type="Proteomes" id="UP000053676"/>
    </source>
</evidence>
<feature type="compositionally biased region" description="Low complexity" evidence="1">
    <location>
        <begin position="9"/>
        <end position="18"/>
    </location>
</feature>
<feature type="compositionally biased region" description="Basic and acidic residues" evidence="1">
    <location>
        <begin position="33"/>
        <end position="44"/>
    </location>
</feature>
<reference evidence="3" key="1">
    <citation type="journal article" date="2014" name="Nat. Genet.">
        <title>Genome of the human hookworm Necator americanus.</title>
        <authorList>
            <person name="Tang Y.T."/>
            <person name="Gao X."/>
            <person name="Rosa B.A."/>
            <person name="Abubucker S."/>
            <person name="Hallsworth-Pepin K."/>
            <person name="Martin J."/>
            <person name="Tyagi R."/>
            <person name="Heizer E."/>
            <person name="Zhang X."/>
            <person name="Bhonagiri-Palsikar V."/>
            <person name="Minx P."/>
            <person name="Warren W.C."/>
            <person name="Wang Q."/>
            <person name="Zhan B."/>
            <person name="Hotez P.J."/>
            <person name="Sternberg P.W."/>
            <person name="Dougall A."/>
            <person name="Gaze S.T."/>
            <person name="Mulvenna J."/>
            <person name="Sotillo J."/>
            <person name="Ranganathan S."/>
            <person name="Rabelo E.M."/>
            <person name="Wilson R.K."/>
            <person name="Felgner P.L."/>
            <person name="Bethony J."/>
            <person name="Hawdon J.M."/>
            <person name="Gasser R.B."/>
            <person name="Loukas A."/>
            <person name="Mitreva M."/>
        </authorList>
    </citation>
    <scope>NUCLEOTIDE SEQUENCE [LARGE SCALE GENOMIC DNA]</scope>
</reference>
<dbReference type="KEGG" id="nai:NECAME_00478"/>
<gene>
    <name evidence="2" type="ORF">NECAME_00478</name>
</gene>
<evidence type="ECO:0000313" key="2">
    <source>
        <dbReference type="EMBL" id="ETN76953.1"/>
    </source>
</evidence>
<protein>
    <submittedName>
        <fullName evidence="2">Uncharacterized protein</fullName>
    </submittedName>
</protein>
<dbReference type="EMBL" id="KI660200">
    <property type="protein sequence ID" value="ETN76953.1"/>
    <property type="molecule type" value="Genomic_DNA"/>
</dbReference>
<name>W2T4Y1_NECAM</name>
<proteinExistence type="predicted"/>
<feature type="region of interest" description="Disordered" evidence="1">
    <location>
        <begin position="1"/>
        <end position="53"/>
    </location>
</feature>
<evidence type="ECO:0000256" key="1">
    <source>
        <dbReference type="SAM" id="MobiDB-lite"/>
    </source>
</evidence>